<sequence length="245" mass="26020">MLAVIMKPQDPIILLTRPLEAAEKFTHQLKAAGVQAEILVSPVQGIEPVKFEEPINLAGAIFTSRNGVDAVMGRDAPCWCVGEATAKAARAKGWQAVSADGDAEAVFRRIAADHPKGPLIHFRGAYARGNLAERLWDDGIETREMVVYQQVSLPMSDAAKAVLMRENPVILPLFSPRSAAQLVQQGPFAAPLWVVAMSEAVAANAAALSPTKLEISVTPDAKGMVAAIKQVAKAAYGIESEGNST</sequence>
<evidence type="ECO:0000259" key="1">
    <source>
        <dbReference type="Pfam" id="PF02602"/>
    </source>
</evidence>
<dbReference type="GO" id="GO:0004852">
    <property type="term" value="F:uroporphyrinogen-III synthase activity"/>
    <property type="evidence" value="ECO:0007669"/>
    <property type="project" value="InterPro"/>
</dbReference>
<accession>A0A1M6MV73</accession>
<dbReference type="EMBL" id="FQZQ01000014">
    <property type="protein sequence ID" value="SHJ87408.1"/>
    <property type="molecule type" value="Genomic_DNA"/>
</dbReference>
<dbReference type="OrthoDB" id="7204250at2"/>
<reference evidence="3" key="1">
    <citation type="submission" date="2016-11" db="EMBL/GenBank/DDBJ databases">
        <authorList>
            <person name="Varghese N."/>
            <person name="Submissions S."/>
        </authorList>
    </citation>
    <scope>NUCLEOTIDE SEQUENCE [LARGE SCALE GENOMIC DNA]</scope>
    <source>
        <strain evidence="3">DSM 100564</strain>
    </source>
</reference>
<dbReference type="AlphaFoldDB" id="A0A1M6MV73"/>
<organism evidence="2 3">
    <name type="scientific">Shimia gijangensis</name>
    <dbReference type="NCBI Taxonomy" id="1470563"/>
    <lineage>
        <taxon>Bacteria</taxon>
        <taxon>Pseudomonadati</taxon>
        <taxon>Pseudomonadota</taxon>
        <taxon>Alphaproteobacteria</taxon>
        <taxon>Rhodobacterales</taxon>
        <taxon>Roseobacteraceae</taxon>
    </lineage>
</organism>
<gene>
    <name evidence="2" type="ORF">SAMN05444000_114107</name>
</gene>
<dbReference type="SUPFAM" id="SSF69618">
    <property type="entry name" value="HemD-like"/>
    <property type="match status" value="1"/>
</dbReference>
<dbReference type="RefSeq" id="WP_083599327.1">
    <property type="nucleotide sequence ID" value="NZ_FQZQ01000014.1"/>
</dbReference>
<dbReference type="STRING" id="1470563.SAMN05444000_114107"/>
<dbReference type="Pfam" id="PF02602">
    <property type="entry name" value="HEM4"/>
    <property type="match status" value="1"/>
</dbReference>
<protein>
    <submittedName>
        <fullName evidence="2">Uroporphyrinogen-III synthase</fullName>
    </submittedName>
</protein>
<evidence type="ECO:0000313" key="2">
    <source>
        <dbReference type="EMBL" id="SHJ87408.1"/>
    </source>
</evidence>
<dbReference type="InterPro" id="IPR036108">
    <property type="entry name" value="4pyrrol_syn_uPrphyn_synt_sf"/>
</dbReference>
<name>A0A1M6MV73_9RHOB</name>
<dbReference type="InterPro" id="IPR003754">
    <property type="entry name" value="4pyrrol_synth_uPrphyn_synth"/>
</dbReference>
<feature type="domain" description="Tetrapyrrole biosynthesis uroporphyrinogen III synthase" evidence="1">
    <location>
        <begin position="26"/>
        <end position="226"/>
    </location>
</feature>
<keyword evidence="3" id="KW-1185">Reference proteome</keyword>
<dbReference type="Gene3D" id="3.40.50.10090">
    <property type="match status" value="2"/>
</dbReference>
<proteinExistence type="predicted"/>
<dbReference type="CDD" id="cd06578">
    <property type="entry name" value="HemD"/>
    <property type="match status" value="1"/>
</dbReference>
<evidence type="ECO:0000313" key="3">
    <source>
        <dbReference type="Proteomes" id="UP000183982"/>
    </source>
</evidence>
<dbReference type="Proteomes" id="UP000183982">
    <property type="component" value="Unassembled WGS sequence"/>
</dbReference>
<dbReference type="GO" id="GO:0033014">
    <property type="term" value="P:tetrapyrrole biosynthetic process"/>
    <property type="evidence" value="ECO:0007669"/>
    <property type="project" value="InterPro"/>
</dbReference>